<dbReference type="GO" id="GO:0005886">
    <property type="term" value="C:plasma membrane"/>
    <property type="evidence" value="ECO:0007669"/>
    <property type="project" value="UniProtKB-SubCell"/>
</dbReference>
<evidence type="ECO:0000256" key="1">
    <source>
        <dbReference type="ARBA" id="ARBA00004651"/>
    </source>
</evidence>
<evidence type="ECO:0000313" key="7">
    <source>
        <dbReference type="EMBL" id="EPR43755.1"/>
    </source>
</evidence>
<protein>
    <submittedName>
        <fullName evidence="7">Polysaccharide biosynthesis protein</fullName>
    </submittedName>
</protein>
<dbReference type="Pfam" id="PF13440">
    <property type="entry name" value="Polysacc_synt_3"/>
    <property type="match status" value="1"/>
</dbReference>
<evidence type="ECO:0000256" key="5">
    <source>
        <dbReference type="ARBA" id="ARBA00023136"/>
    </source>
</evidence>
<feature type="transmembrane region" description="Helical" evidence="6">
    <location>
        <begin position="177"/>
        <end position="196"/>
    </location>
</feature>
<name>S7U458_DESML</name>
<evidence type="ECO:0000256" key="6">
    <source>
        <dbReference type="SAM" id="Phobius"/>
    </source>
</evidence>
<keyword evidence="5 6" id="KW-0472">Membrane</keyword>
<evidence type="ECO:0000256" key="2">
    <source>
        <dbReference type="ARBA" id="ARBA00022475"/>
    </source>
</evidence>
<feature type="transmembrane region" description="Helical" evidence="6">
    <location>
        <begin position="360"/>
        <end position="378"/>
    </location>
</feature>
<keyword evidence="4 6" id="KW-1133">Transmembrane helix</keyword>
<dbReference type="AlphaFoldDB" id="S7U458"/>
<dbReference type="STRING" id="897.B2D07_11165"/>
<feature type="transmembrane region" description="Helical" evidence="6">
    <location>
        <begin position="48"/>
        <end position="69"/>
    </location>
</feature>
<feature type="transmembrane region" description="Helical" evidence="6">
    <location>
        <begin position="295"/>
        <end position="313"/>
    </location>
</feature>
<feature type="transmembrane region" description="Helical" evidence="6">
    <location>
        <begin position="384"/>
        <end position="402"/>
    </location>
</feature>
<feature type="transmembrane region" description="Helical" evidence="6">
    <location>
        <begin position="217"/>
        <end position="234"/>
    </location>
</feature>
<gene>
    <name evidence="7" type="ORF">dsmv_1155</name>
</gene>
<dbReference type="PANTHER" id="PTHR30250:SF11">
    <property type="entry name" value="O-ANTIGEN TRANSPORTER-RELATED"/>
    <property type="match status" value="1"/>
</dbReference>
<comment type="caution">
    <text evidence="7">The sequence shown here is derived from an EMBL/GenBank/DDBJ whole genome shotgun (WGS) entry which is preliminary data.</text>
</comment>
<keyword evidence="8" id="KW-1185">Reference proteome</keyword>
<feature type="transmembrane region" description="Helical" evidence="6">
    <location>
        <begin position="333"/>
        <end position="353"/>
    </location>
</feature>
<dbReference type="Proteomes" id="UP000014977">
    <property type="component" value="Unassembled WGS sequence"/>
</dbReference>
<feature type="transmembrane region" description="Helical" evidence="6">
    <location>
        <begin position="254"/>
        <end position="274"/>
    </location>
</feature>
<keyword evidence="3 6" id="KW-0812">Transmembrane</keyword>
<evidence type="ECO:0000256" key="4">
    <source>
        <dbReference type="ARBA" id="ARBA00022989"/>
    </source>
</evidence>
<feature type="transmembrane region" description="Helical" evidence="6">
    <location>
        <begin position="148"/>
        <end position="171"/>
    </location>
</feature>
<feature type="transmembrane region" description="Helical" evidence="6">
    <location>
        <begin position="449"/>
        <end position="472"/>
    </location>
</feature>
<dbReference type="PANTHER" id="PTHR30250">
    <property type="entry name" value="PST FAMILY PREDICTED COLANIC ACID TRANSPORTER"/>
    <property type="match status" value="1"/>
</dbReference>
<reference evidence="7 8" key="1">
    <citation type="journal article" date="2013" name="Genome Announc.">
        <title>Draft genome sequences for three mercury-methylating, sulfate-reducing bacteria.</title>
        <authorList>
            <person name="Brown S.D."/>
            <person name="Hurt R.A.Jr."/>
            <person name="Gilmour C.C."/>
            <person name="Elias D.A."/>
        </authorList>
    </citation>
    <scope>NUCLEOTIDE SEQUENCE [LARGE SCALE GENOMIC DNA]</scope>
    <source>
        <strain evidence="7 8">DSM 2059</strain>
    </source>
</reference>
<accession>S7U458</accession>
<sequence length="502" mass="55416">MTTTSRAKKIFALSLGQGLTGVVNLVSGMVMARVLSQAELATYRQTMLAYQIAIPLLSLGLTHGIYYFLPTEKTRVRGIVMDALFMMVAMGLLYAVFIALGGNHLLAKRFSNPTIVNTLAYLVPLPLVMLPAGLLSSVLVVQDQVNKLAIYNVSTNMVLVLGVIAACLYWQTPEAMVIAKVGTGVVMGLLGIRLMLKALPKDDWRPHWRNMKKMLSYSIPLVTASVLGTISFQLDKIIVSSMCTPEEFAIYSNGAIEIPSIGILTGLIMAVILPDLRRLASVNDGRGALVLFRQFAGRSAMVMMPVMMFLLASAKPFILTLFSFKYINSVLPFQIYLLTIPMRIVTFDTFLMAFGKTRTILNRSAVGLVANAVMSILFVHSMGYLGAIIGTILSLCFVETLWNFISISRIANCSWWNVLPLKIIAQLTGLAVLACLPVGMMVASGLEMAPFTLLLINGILFVLTFISLVWIFRFEIMKHEIVWLWAKGSNWIKLILRRNLTI</sequence>
<feature type="transmembrane region" description="Helical" evidence="6">
    <location>
        <begin position="81"/>
        <end position="101"/>
    </location>
</feature>
<proteinExistence type="predicted"/>
<dbReference type="InterPro" id="IPR050833">
    <property type="entry name" value="Poly_Biosynth_Transport"/>
</dbReference>
<feature type="transmembrane region" description="Helical" evidence="6">
    <location>
        <begin position="423"/>
        <end position="443"/>
    </location>
</feature>
<dbReference type="eggNOG" id="COG2244">
    <property type="taxonomic scope" value="Bacteria"/>
</dbReference>
<organism evidence="7 8">
    <name type="scientific">Desulfococcus multivorans DSM 2059</name>
    <dbReference type="NCBI Taxonomy" id="1121405"/>
    <lineage>
        <taxon>Bacteria</taxon>
        <taxon>Pseudomonadati</taxon>
        <taxon>Thermodesulfobacteriota</taxon>
        <taxon>Desulfobacteria</taxon>
        <taxon>Desulfobacterales</taxon>
        <taxon>Desulfococcaceae</taxon>
        <taxon>Desulfococcus</taxon>
    </lineage>
</organism>
<evidence type="ECO:0000313" key="8">
    <source>
        <dbReference type="Proteomes" id="UP000014977"/>
    </source>
</evidence>
<evidence type="ECO:0000256" key="3">
    <source>
        <dbReference type="ARBA" id="ARBA00022692"/>
    </source>
</evidence>
<comment type="subcellular location">
    <subcellularLocation>
        <location evidence="1">Cell membrane</location>
        <topology evidence="1">Multi-pass membrane protein</topology>
    </subcellularLocation>
</comment>
<feature type="transmembrane region" description="Helical" evidence="6">
    <location>
        <begin position="121"/>
        <end position="141"/>
    </location>
</feature>
<dbReference type="RefSeq" id="WP_020875475.1">
    <property type="nucleotide sequence ID" value="NZ_ATHJ01000043.1"/>
</dbReference>
<dbReference type="OrthoDB" id="103403at2"/>
<dbReference type="EMBL" id="ATHJ01000043">
    <property type="protein sequence ID" value="EPR43755.1"/>
    <property type="molecule type" value="Genomic_DNA"/>
</dbReference>
<keyword evidence="2" id="KW-1003">Cell membrane</keyword>